<name>A0A2N9VYL2_9HYPH</name>
<dbReference type="KEGG" id="pht:BLM14_25825"/>
<keyword evidence="2" id="KW-1185">Reference proteome</keyword>
<evidence type="ECO:0000313" key="2">
    <source>
        <dbReference type="Proteomes" id="UP000232163"/>
    </source>
</evidence>
<dbReference type="Proteomes" id="UP000232163">
    <property type="component" value="Unassembled WGS sequence"/>
</dbReference>
<dbReference type="RefSeq" id="WP_100003048.1">
    <property type="nucleotide sequence ID" value="NZ_CP017943.1"/>
</dbReference>
<comment type="caution">
    <text evidence="1">The sequence shown here is derived from an EMBL/GenBank/DDBJ whole genome shotgun (WGS) entry which is preliminary data.</text>
</comment>
<dbReference type="AlphaFoldDB" id="A0A2N9VYL2"/>
<organism evidence="1 2">
    <name type="scientific">Phyllobacterium zundukense</name>
    <dbReference type="NCBI Taxonomy" id="1867719"/>
    <lineage>
        <taxon>Bacteria</taxon>
        <taxon>Pseudomonadati</taxon>
        <taxon>Pseudomonadota</taxon>
        <taxon>Alphaproteobacteria</taxon>
        <taxon>Hyphomicrobiales</taxon>
        <taxon>Phyllobacteriaceae</taxon>
        <taxon>Phyllobacterium</taxon>
    </lineage>
</organism>
<protein>
    <submittedName>
        <fullName evidence="1">Nitrate reductase</fullName>
    </submittedName>
</protein>
<dbReference type="OrthoDB" id="7067390at2"/>
<reference evidence="2" key="1">
    <citation type="journal article" date="2017" name="Int J Environ Stud">
        <title>Does the Miocene-Pliocene relict legume Oxytropis triphylla form nitrogen-fixing nodules with a combination of bacterial strains?</title>
        <authorList>
            <person name="Safronova V."/>
            <person name="Belimov A."/>
            <person name="Sazanova A."/>
            <person name="Kuznetsova I."/>
            <person name="Popova J."/>
            <person name="Andronov E."/>
            <person name="Verkhozina A."/>
            <person name="Tikhonovich I."/>
        </authorList>
    </citation>
    <scope>NUCLEOTIDE SEQUENCE [LARGE SCALE GENOMIC DNA]</scope>
    <source>
        <strain evidence="2">Tri-38</strain>
    </source>
</reference>
<accession>A0A2N9VYL2</accession>
<proteinExistence type="predicted"/>
<evidence type="ECO:0000313" key="1">
    <source>
        <dbReference type="EMBL" id="PIO44580.1"/>
    </source>
</evidence>
<gene>
    <name evidence="1" type="ORF">B5P45_11965</name>
</gene>
<dbReference type="EMBL" id="MZMT01000028">
    <property type="protein sequence ID" value="PIO44580.1"/>
    <property type="molecule type" value="Genomic_DNA"/>
</dbReference>
<sequence>MNRLANPFAPRRALPEKSRQIKAWVRELCKLDDAVVVSITELACRDDGCPDIETVIGIMRPGEKIETIRIHRAIAEVMREDVAGAVSNRNRAVPD</sequence>